<dbReference type="InterPro" id="IPR040684">
    <property type="entry name" value="HMUDK_hel"/>
</dbReference>
<evidence type="ECO:0000259" key="1">
    <source>
        <dbReference type="Pfam" id="PF18723"/>
    </source>
</evidence>
<evidence type="ECO:0000313" key="3">
    <source>
        <dbReference type="Proteomes" id="UP000012160"/>
    </source>
</evidence>
<sequence>MLASIMKSLETKLKNVTFISKRSKPKPSIVYNTYWKFAAERQRIFYDRISNKQYPWSADIILNNYKFTNVYRATDRVSQYLIKNIINNGSQSENELFFRIILFKIFNRIETWEYLEKSIGDISLKSYSYQKFDKILSELVKNNIPIYSAAYIMASGKSYFGKERKYQNHLRLIEMMLREEVPRKLQECKTMLNAYNILLSYPTIGEFLAYQYITDINYSELTNYSEMEFVKAGPGAKDGILKCFSSFGDYSFEDIIRMITENQEVEFERLRLSFRGLWGRKLQLIDCQNIFCEVDKYARLVYPRIKGYSNRIRIKQKYIYSKKESIDFCFPRKWNIDID</sequence>
<proteinExistence type="predicted"/>
<feature type="domain" description="5-hmdU DNA kinase helical" evidence="1">
    <location>
        <begin position="29"/>
        <end position="307"/>
    </location>
</feature>
<dbReference type="EMBL" id="AHOQ02000016">
    <property type="protein sequence ID" value="EMO46682.1"/>
    <property type="molecule type" value="Genomic_DNA"/>
</dbReference>
<dbReference type="AlphaFoldDB" id="M6UNH0"/>
<dbReference type="Proteomes" id="UP000012160">
    <property type="component" value="Unassembled WGS sequence"/>
</dbReference>
<organism evidence="2 3">
    <name type="scientific">Leptospira santarosai str. ZUN179</name>
    <dbReference type="NCBI Taxonomy" id="1049985"/>
    <lineage>
        <taxon>Bacteria</taxon>
        <taxon>Pseudomonadati</taxon>
        <taxon>Spirochaetota</taxon>
        <taxon>Spirochaetia</taxon>
        <taxon>Leptospirales</taxon>
        <taxon>Leptospiraceae</taxon>
        <taxon>Leptospira</taxon>
    </lineage>
</organism>
<dbReference type="Pfam" id="PF18723">
    <property type="entry name" value="HMUDK_hel"/>
    <property type="match status" value="1"/>
</dbReference>
<gene>
    <name evidence="2" type="ORF">LEP1GSC187_2032</name>
</gene>
<accession>M6UNH0</accession>
<comment type="caution">
    <text evidence="2">The sequence shown here is derived from an EMBL/GenBank/DDBJ whole genome shotgun (WGS) entry which is preliminary data.</text>
</comment>
<reference evidence="2 3" key="1">
    <citation type="submission" date="2013-01" db="EMBL/GenBank/DDBJ databases">
        <authorList>
            <person name="Harkins D.M."/>
            <person name="Durkin A.S."/>
            <person name="Brinkac L.M."/>
            <person name="Haft D.H."/>
            <person name="Selengut J.D."/>
            <person name="Sanka R."/>
            <person name="DePew J."/>
            <person name="Purushe J."/>
            <person name="Matthias M.A."/>
            <person name="Vinetz J.M."/>
            <person name="Sutton G.G."/>
            <person name="Nierman W.C."/>
            <person name="Fouts D.E."/>
        </authorList>
    </citation>
    <scope>NUCLEOTIDE SEQUENCE [LARGE SCALE GENOMIC DNA]</scope>
    <source>
        <strain evidence="2 3">ZUN179</strain>
    </source>
</reference>
<protein>
    <recommendedName>
        <fullName evidence="1">5-hmdU DNA kinase helical domain-containing protein</fullName>
    </recommendedName>
</protein>
<evidence type="ECO:0000313" key="2">
    <source>
        <dbReference type="EMBL" id="EMO46682.1"/>
    </source>
</evidence>
<name>M6UNH0_9LEPT</name>